<dbReference type="RefSeq" id="WP_024738318.1">
    <property type="nucleotide sequence ID" value="NZ_JAAIMZ010000061.1"/>
</dbReference>
<evidence type="ECO:0000313" key="2">
    <source>
        <dbReference type="EMBL" id="MCK0086495.1"/>
    </source>
</evidence>
<dbReference type="PANTHER" id="PTHR11935">
    <property type="entry name" value="BETA LACTAMASE DOMAIN"/>
    <property type="match status" value="1"/>
</dbReference>
<protein>
    <submittedName>
        <fullName evidence="2">MBL fold metallo-hydrolase</fullName>
    </submittedName>
</protein>
<dbReference type="CDD" id="cd06262">
    <property type="entry name" value="metallo-hydrolase-like_MBL-fold"/>
    <property type="match status" value="1"/>
</dbReference>
<dbReference type="EMBL" id="JAINVB010000001">
    <property type="protein sequence ID" value="MCK0086495.1"/>
    <property type="molecule type" value="Genomic_DNA"/>
</dbReference>
<dbReference type="SMART" id="SM00849">
    <property type="entry name" value="Lactamase_B"/>
    <property type="match status" value="1"/>
</dbReference>
<dbReference type="Gene3D" id="3.60.15.10">
    <property type="entry name" value="Ribonuclease Z/Hydroxyacylglutathione hydrolase-like"/>
    <property type="match status" value="1"/>
</dbReference>
<dbReference type="PANTHER" id="PTHR11935:SF116">
    <property type="entry name" value="HYDROLASE PNKD-RELATED"/>
    <property type="match status" value="1"/>
</dbReference>
<sequence>MTVTDVSGVGKAAVFLIKGEANILFEAGMAYAADLMIENIRRELGDGQVDAVLISHSHYDHVAGLPAVRKAWPGVKVYGSERAREILLKPSALSVIRSLSGDAAEAAGMDWDRNYRDEDLRVDVVLEDGETVKIGNHSVLAFETTGHTKCSLSYIVDGELMLCSESVGVMGPYGGYMPAFLVDYIGARESILKSAKYHVKEIILNHYGPVSEADKPRIWDILLEKLEGSKKQMTDVMKRCTSDEEALKELERVFHGNVDKKEQPDEAFNINALSMMKTLRRQFPEEFR</sequence>
<reference evidence="2" key="1">
    <citation type="journal article" date="2022" name="Cell Host Microbe">
        <title>Colonization of the live biotherapeutic product VE303 and modulation of the microbiota and metabolites in healthy volunteers.</title>
        <authorList>
            <person name="Dsouza M."/>
            <person name="Menon R."/>
            <person name="Crossette E."/>
            <person name="Bhattarai S.K."/>
            <person name="Schneider J."/>
            <person name="Kim Y.G."/>
            <person name="Reddy S."/>
            <person name="Caballero S."/>
            <person name="Felix C."/>
            <person name="Cornacchione L."/>
            <person name="Hendrickson J."/>
            <person name="Watson A.R."/>
            <person name="Minot S.S."/>
            <person name="Greenfield N."/>
            <person name="Schopf L."/>
            <person name="Szabady R."/>
            <person name="Patarroyo J."/>
            <person name="Smith W."/>
            <person name="Harrison P."/>
            <person name="Kuijper E.J."/>
            <person name="Kelly C.P."/>
            <person name="Olle B."/>
            <person name="Bobilev D."/>
            <person name="Silber J.L."/>
            <person name="Bucci V."/>
            <person name="Roberts B."/>
            <person name="Faith J."/>
            <person name="Norman J.M."/>
        </authorList>
    </citation>
    <scope>NUCLEOTIDE SEQUENCE</scope>
    <source>
        <strain evidence="2">VE303-04</strain>
    </source>
</reference>
<gene>
    <name evidence="2" type="ORF">K5I21_11555</name>
</gene>
<evidence type="ECO:0000259" key="1">
    <source>
        <dbReference type="SMART" id="SM00849"/>
    </source>
</evidence>
<dbReference type="Pfam" id="PF00753">
    <property type="entry name" value="Lactamase_B"/>
    <property type="match status" value="1"/>
</dbReference>
<feature type="domain" description="Metallo-beta-lactamase" evidence="1">
    <location>
        <begin position="11"/>
        <end position="206"/>
    </location>
</feature>
<evidence type="ECO:0000313" key="3">
    <source>
        <dbReference type="Proteomes" id="UP001203136"/>
    </source>
</evidence>
<dbReference type="InterPro" id="IPR036866">
    <property type="entry name" value="RibonucZ/Hydroxyglut_hydro"/>
</dbReference>
<dbReference type="SUPFAM" id="SSF56281">
    <property type="entry name" value="Metallo-hydrolase/oxidoreductase"/>
    <property type="match status" value="1"/>
</dbReference>
<organism evidence="2 3">
    <name type="scientific">Clostridium symbiosum</name>
    <name type="common">Bacteroides symbiosus</name>
    <dbReference type="NCBI Taxonomy" id="1512"/>
    <lineage>
        <taxon>Bacteria</taxon>
        <taxon>Bacillati</taxon>
        <taxon>Bacillota</taxon>
        <taxon>Clostridia</taxon>
        <taxon>Lachnospirales</taxon>
        <taxon>Lachnospiraceae</taxon>
        <taxon>Otoolea</taxon>
    </lineage>
</organism>
<dbReference type="InterPro" id="IPR001279">
    <property type="entry name" value="Metallo-B-lactamas"/>
</dbReference>
<name>A0AAW5F264_CLOSY</name>
<accession>A0AAW5F264</accession>
<comment type="caution">
    <text evidence="2">The sequence shown here is derived from an EMBL/GenBank/DDBJ whole genome shotgun (WGS) entry which is preliminary data.</text>
</comment>
<dbReference type="AlphaFoldDB" id="A0AAW5F264"/>
<proteinExistence type="predicted"/>
<dbReference type="Proteomes" id="UP001203136">
    <property type="component" value="Unassembled WGS sequence"/>
</dbReference>